<feature type="transmembrane region" description="Helical" evidence="1">
    <location>
        <begin position="311"/>
        <end position="329"/>
    </location>
</feature>
<feature type="domain" description="DUF4010" evidence="3">
    <location>
        <begin position="180"/>
        <end position="392"/>
    </location>
</feature>
<feature type="transmembrane region" description="Helical" evidence="1">
    <location>
        <begin position="6"/>
        <end position="26"/>
    </location>
</feature>
<feature type="transmembrane region" description="Helical" evidence="1">
    <location>
        <begin position="204"/>
        <end position="224"/>
    </location>
</feature>
<dbReference type="InterPro" id="IPR049177">
    <property type="entry name" value="MgtC_SapB_SrpB_YhiD_N"/>
</dbReference>
<keyword evidence="1" id="KW-0812">Transmembrane</keyword>
<evidence type="ECO:0000256" key="1">
    <source>
        <dbReference type="SAM" id="Phobius"/>
    </source>
</evidence>
<feature type="transmembrane region" description="Helical" evidence="1">
    <location>
        <begin position="396"/>
        <end position="417"/>
    </location>
</feature>
<dbReference type="PANTHER" id="PTHR39084">
    <property type="entry name" value="MEMBRANE PROTEIN-RELATED"/>
    <property type="match status" value="1"/>
</dbReference>
<feature type="transmembrane region" description="Helical" evidence="1">
    <location>
        <begin position="263"/>
        <end position="284"/>
    </location>
</feature>
<dbReference type="KEGG" id="aon:DEH84_04200"/>
<evidence type="ECO:0000313" key="5">
    <source>
        <dbReference type="Proteomes" id="UP000244892"/>
    </source>
</evidence>
<dbReference type="Pfam" id="PF02308">
    <property type="entry name" value="MgtC"/>
    <property type="match status" value="1"/>
</dbReference>
<feature type="domain" description="MgtC/SapB/SrpB/YhiD N-terminal" evidence="2">
    <location>
        <begin position="14"/>
        <end position="131"/>
    </location>
</feature>
<dbReference type="Proteomes" id="UP000244892">
    <property type="component" value="Chromosome"/>
</dbReference>
<feature type="transmembrane region" description="Helical" evidence="1">
    <location>
        <begin position="236"/>
        <end position="257"/>
    </location>
</feature>
<organism evidence="4 5">
    <name type="scientific">Aquabacterium olei</name>
    <dbReference type="NCBI Taxonomy" id="1296669"/>
    <lineage>
        <taxon>Bacteria</taxon>
        <taxon>Pseudomonadati</taxon>
        <taxon>Pseudomonadota</taxon>
        <taxon>Betaproteobacteria</taxon>
        <taxon>Burkholderiales</taxon>
        <taxon>Aquabacterium</taxon>
    </lineage>
</organism>
<gene>
    <name evidence="4" type="ORF">DEH84_04200</name>
</gene>
<evidence type="ECO:0000259" key="3">
    <source>
        <dbReference type="Pfam" id="PF13194"/>
    </source>
</evidence>
<evidence type="ECO:0000259" key="2">
    <source>
        <dbReference type="Pfam" id="PF02308"/>
    </source>
</evidence>
<reference evidence="4 5" key="1">
    <citation type="submission" date="2018-05" db="EMBL/GenBank/DDBJ databases">
        <title>complete genome sequence of Aquabacterium olei NBRC 110486.</title>
        <authorList>
            <person name="Tang B."/>
            <person name="Chang J."/>
            <person name="Zhang L."/>
            <person name="Yang H."/>
        </authorList>
    </citation>
    <scope>NUCLEOTIDE SEQUENCE [LARGE SCALE GENOMIC DNA]</scope>
    <source>
        <strain evidence="4 5">NBRC 110486</strain>
    </source>
</reference>
<evidence type="ECO:0000313" key="4">
    <source>
        <dbReference type="EMBL" id="AWI52710.1"/>
    </source>
</evidence>
<protein>
    <submittedName>
        <fullName evidence="4">Uncharacterized protein</fullName>
    </submittedName>
</protein>
<name>A0A2U8FP17_9BURK</name>
<proteinExistence type="predicted"/>
<dbReference type="RefSeq" id="WP_109035048.1">
    <property type="nucleotide sequence ID" value="NZ_CP029210.1"/>
</dbReference>
<dbReference type="AlphaFoldDB" id="A0A2U8FP17"/>
<keyword evidence="5" id="KW-1185">Reference proteome</keyword>
<dbReference type="Pfam" id="PF13194">
    <property type="entry name" value="DUF4010"/>
    <property type="match status" value="1"/>
</dbReference>
<dbReference type="InterPro" id="IPR025105">
    <property type="entry name" value="DUF4010"/>
</dbReference>
<dbReference type="PANTHER" id="PTHR39084:SF1">
    <property type="entry name" value="DUF4010 DOMAIN-CONTAINING PROTEIN"/>
    <property type="match status" value="1"/>
</dbReference>
<feature type="transmembrane region" description="Helical" evidence="1">
    <location>
        <begin position="368"/>
        <end position="390"/>
    </location>
</feature>
<keyword evidence="1" id="KW-1133">Transmembrane helix</keyword>
<dbReference type="OrthoDB" id="9813718at2"/>
<sequence>MDSRAWLTDSETGLLVALGVGLLVGVERERRKGDGPGRSAAGLRTFTVVALVGAVAQMVSPLLAAVALAGVVGLAGLSYARGPVEDPGLTTELALVATALIGMLALTHPALAAACGVILAGLLAARQWLHRFATQWLSESELHDGLLLSGLALVLVPLLPTEPLPWLGQMSPQRVLLLVVVILLMQAGGHLAQRLLGARAGLPLSGLLGGFVSSTATVSAMGALARSDRAPLRLAWSAAILSTAATWLQLLVLASVVSPQLVSTVGALVAVGAASPLVFGAVAWQRDRAGSGATARAEQVAARDVLRLREALIVAALLVGAAVLVTLARDHGATGLMLVTAIAAMADAHAPIASLMAVAGSGGLPDSLLLMGVLVAISVNSVTRTIVAVVSGGMRFGVGVGAALALNLVIAWGWWWLTARGGG</sequence>
<accession>A0A2U8FP17</accession>
<keyword evidence="1" id="KW-0472">Membrane</keyword>
<feature type="transmembrane region" description="Helical" evidence="1">
    <location>
        <begin position="175"/>
        <end position="192"/>
    </location>
</feature>
<dbReference type="EMBL" id="CP029210">
    <property type="protein sequence ID" value="AWI52710.1"/>
    <property type="molecule type" value="Genomic_DNA"/>
</dbReference>
<feature type="transmembrane region" description="Helical" evidence="1">
    <location>
        <begin position="92"/>
        <end position="125"/>
    </location>
</feature>